<feature type="compositionally biased region" description="Basic and acidic residues" evidence="8">
    <location>
        <begin position="331"/>
        <end position="357"/>
    </location>
</feature>
<comment type="domain">
    <text evidence="7">The DHHC domain is required for palmitoyltransferase activity.</text>
</comment>
<evidence type="ECO:0000256" key="6">
    <source>
        <dbReference type="ARBA" id="ARBA00023315"/>
    </source>
</evidence>
<dbReference type="GO" id="GO:0005794">
    <property type="term" value="C:Golgi apparatus"/>
    <property type="evidence" value="ECO:0007669"/>
    <property type="project" value="TreeGrafter"/>
</dbReference>
<evidence type="ECO:0000256" key="1">
    <source>
        <dbReference type="ARBA" id="ARBA00004141"/>
    </source>
</evidence>
<name>A0A1G4I986_TRYEQ</name>
<organism evidence="10 11">
    <name type="scientific">Trypanosoma equiperdum</name>
    <dbReference type="NCBI Taxonomy" id="5694"/>
    <lineage>
        <taxon>Eukaryota</taxon>
        <taxon>Discoba</taxon>
        <taxon>Euglenozoa</taxon>
        <taxon>Kinetoplastea</taxon>
        <taxon>Metakinetoplastina</taxon>
        <taxon>Trypanosomatida</taxon>
        <taxon>Trypanosomatidae</taxon>
        <taxon>Trypanosoma</taxon>
    </lineage>
</organism>
<reference evidence="10" key="1">
    <citation type="submission" date="2016-09" db="EMBL/GenBank/DDBJ databases">
        <authorList>
            <person name="Hebert L."/>
            <person name="Moumen B."/>
        </authorList>
    </citation>
    <scope>NUCLEOTIDE SEQUENCE [LARGE SCALE GENOMIC DNA]</scope>
    <source>
        <strain evidence="10">OVI</strain>
    </source>
</reference>
<dbReference type="GO" id="GO:0016020">
    <property type="term" value="C:membrane"/>
    <property type="evidence" value="ECO:0007669"/>
    <property type="project" value="UniProtKB-SubCell"/>
</dbReference>
<evidence type="ECO:0000256" key="2">
    <source>
        <dbReference type="ARBA" id="ARBA00022679"/>
    </source>
</evidence>
<dbReference type="PANTHER" id="PTHR22883:SF203">
    <property type="entry name" value="PALMITOYLTRANSFERASE"/>
    <property type="match status" value="1"/>
</dbReference>
<comment type="caution">
    <text evidence="10">The sequence shown here is derived from an EMBL/GenBank/DDBJ whole genome shotgun (WGS) entry which is preliminary data.</text>
</comment>
<dbReference type="EC" id="2.3.1.225" evidence="7"/>
<dbReference type="GO" id="GO:0005783">
    <property type="term" value="C:endoplasmic reticulum"/>
    <property type="evidence" value="ECO:0007669"/>
    <property type="project" value="TreeGrafter"/>
</dbReference>
<sequence>MCSCCCEPPVGQWIDIYGGPVRPRRSGFECPLDALQVIAWSVIVTLATLHFTLHVPMLDSLLVCIISPISGFLTFTTAALKLALSCSRIEDPIVFATDVPRYAQEELVQEAAPPGTEPCVFCRRFVILGSKHCSVCDKCVPGFDHHCRWLNTCVGEGNYVMFCCFMGTAWCSIALVFGVGIYVISNAFIHKQDFSDRLKERFGVSSYVTYMVFLFLTLALSAAGLAALGNLIVFHINLCLTRRTTYEHVLSKRAKRREKLSKQSKPLVATDRSKGPCGCLAIQKRRDFRRYKKNPAGSSGAVPDIGVHNLGDNATDGAYPSRDTSQPGETCEIRETTSDHKGGVRLERETHDNEPIA</sequence>
<comment type="subcellular location">
    <subcellularLocation>
        <location evidence="1">Membrane</location>
        <topology evidence="1">Multi-pass membrane protein</topology>
    </subcellularLocation>
</comment>
<keyword evidence="11" id="KW-1185">Reference proteome</keyword>
<evidence type="ECO:0000256" key="8">
    <source>
        <dbReference type="SAM" id="MobiDB-lite"/>
    </source>
</evidence>
<dbReference type="GeneID" id="92382263"/>
<dbReference type="RefSeq" id="XP_067079674.1">
    <property type="nucleotide sequence ID" value="XM_067223573.1"/>
</dbReference>
<dbReference type="Pfam" id="PF01529">
    <property type="entry name" value="DHHC"/>
    <property type="match status" value="1"/>
</dbReference>
<evidence type="ECO:0000256" key="4">
    <source>
        <dbReference type="ARBA" id="ARBA00022989"/>
    </source>
</evidence>
<dbReference type="InterPro" id="IPR039859">
    <property type="entry name" value="PFA4/ZDH16/20/ERF2-like"/>
</dbReference>
<evidence type="ECO:0000259" key="9">
    <source>
        <dbReference type="Pfam" id="PF01529"/>
    </source>
</evidence>
<accession>A0A1G4I986</accession>
<keyword evidence="5" id="KW-0472">Membrane</keyword>
<dbReference type="GO" id="GO:0006612">
    <property type="term" value="P:protein targeting to membrane"/>
    <property type="evidence" value="ECO:0007669"/>
    <property type="project" value="TreeGrafter"/>
</dbReference>
<keyword evidence="6 7" id="KW-0012">Acyltransferase</keyword>
<evidence type="ECO:0000313" key="10">
    <source>
        <dbReference type="EMBL" id="SCU68528.1"/>
    </source>
</evidence>
<dbReference type="PANTHER" id="PTHR22883">
    <property type="entry name" value="ZINC FINGER DHHC DOMAIN CONTAINING PROTEIN"/>
    <property type="match status" value="1"/>
</dbReference>
<evidence type="ECO:0000256" key="7">
    <source>
        <dbReference type="RuleBase" id="RU079119"/>
    </source>
</evidence>
<dbReference type="Proteomes" id="UP000195570">
    <property type="component" value="Unassembled WGS sequence"/>
</dbReference>
<evidence type="ECO:0000313" key="11">
    <source>
        <dbReference type="Proteomes" id="UP000195570"/>
    </source>
</evidence>
<gene>
    <name evidence="10" type="ORF">TEOVI_000832900</name>
</gene>
<keyword evidence="4" id="KW-1133">Transmembrane helix</keyword>
<dbReference type="InterPro" id="IPR001594">
    <property type="entry name" value="Palmitoyltrfase_DHHC"/>
</dbReference>
<dbReference type="VEuPathDB" id="TriTrypDB:TEOVI_000832900"/>
<keyword evidence="2 7" id="KW-0808">Transferase</keyword>
<comment type="similarity">
    <text evidence="7">Belongs to the DHHC palmitoyltransferase family.</text>
</comment>
<protein>
    <recommendedName>
        <fullName evidence="7">Palmitoyltransferase</fullName>
        <ecNumber evidence="7">2.3.1.225</ecNumber>
    </recommendedName>
</protein>
<proteinExistence type="inferred from homology"/>
<feature type="region of interest" description="Disordered" evidence="8">
    <location>
        <begin position="293"/>
        <end position="357"/>
    </location>
</feature>
<evidence type="ECO:0000256" key="3">
    <source>
        <dbReference type="ARBA" id="ARBA00022692"/>
    </source>
</evidence>
<dbReference type="EMBL" id="CZPT02001001">
    <property type="protein sequence ID" value="SCU68528.1"/>
    <property type="molecule type" value="Genomic_DNA"/>
</dbReference>
<evidence type="ECO:0000256" key="5">
    <source>
        <dbReference type="ARBA" id="ARBA00023136"/>
    </source>
</evidence>
<dbReference type="AlphaFoldDB" id="A0A1G4I986"/>
<feature type="domain" description="Palmitoyltransferase DHHC" evidence="9">
    <location>
        <begin position="117"/>
        <end position="249"/>
    </location>
</feature>
<dbReference type="GO" id="GO:0019706">
    <property type="term" value="F:protein-cysteine S-palmitoyltransferase activity"/>
    <property type="evidence" value="ECO:0007669"/>
    <property type="project" value="UniProtKB-EC"/>
</dbReference>
<dbReference type="PROSITE" id="PS50216">
    <property type="entry name" value="DHHC"/>
    <property type="match status" value="1"/>
</dbReference>
<comment type="catalytic activity">
    <reaction evidence="7">
        <text>L-cysteinyl-[protein] + hexadecanoyl-CoA = S-hexadecanoyl-L-cysteinyl-[protein] + CoA</text>
        <dbReference type="Rhea" id="RHEA:36683"/>
        <dbReference type="Rhea" id="RHEA-COMP:10131"/>
        <dbReference type="Rhea" id="RHEA-COMP:11032"/>
        <dbReference type="ChEBI" id="CHEBI:29950"/>
        <dbReference type="ChEBI" id="CHEBI:57287"/>
        <dbReference type="ChEBI" id="CHEBI:57379"/>
        <dbReference type="ChEBI" id="CHEBI:74151"/>
        <dbReference type="EC" id="2.3.1.225"/>
    </reaction>
</comment>
<keyword evidence="3" id="KW-0812">Transmembrane</keyword>